<evidence type="ECO:0000256" key="1">
    <source>
        <dbReference type="SAM" id="Coils"/>
    </source>
</evidence>
<dbReference type="EMBL" id="QUSK01000047">
    <property type="protein sequence ID" value="RGD72745.1"/>
    <property type="molecule type" value="Genomic_DNA"/>
</dbReference>
<sequence>MAKTIKQIADNLGLDKQKVYRFIKKNHINEVHQKKGVMYYNEAAERLIKSHFSKITTSKEAYQTTSNDAVIDVLMKQSEILKNELEIKNKQIDELNKRLEENQRLLDQQQQLQAMAENKIKMLEQKEASPEPVNGSTSVETKKGFFDRLFNRK</sequence>
<dbReference type="AlphaFoldDB" id="A0A3E3DUC3"/>
<dbReference type="RefSeq" id="WP_117447346.1">
    <property type="nucleotide sequence ID" value="NZ_QUSK01000047.1"/>
</dbReference>
<accession>A0A3E3DUC3</accession>
<reference evidence="2 3" key="1">
    <citation type="submission" date="2018-08" db="EMBL/GenBank/DDBJ databases">
        <title>A genome reference for cultivated species of the human gut microbiota.</title>
        <authorList>
            <person name="Zou Y."/>
            <person name="Xue W."/>
            <person name="Luo G."/>
        </authorList>
    </citation>
    <scope>NUCLEOTIDE SEQUENCE [LARGE SCALE GENOMIC DNA]</scope>
    <source>
        <strain evidence="2 3">TF08-11</strain>
    </source>
</reference>
<evidence type="ECO:0008006" key="4">
    <source>
        <dbReference type="Google" id="ProtNLM"/>
    </source>
</evidence>
<dbReference type="Proteomes" id="UP000260721">
    <property type="component" value="Unassembled WGS sequence"/>
</dbReference>
<evidence type="ECO:0000313" key="2">
    <source>
        <dbReference type="EMBL" id="RGD72745.1"/>
    </source>
</evidence>
<proteinExistence type="predicted"/>
<feature type="coiled-coil region" evidence="1">
    <location>
        <begin position="71"/>
        <end position="126"/>
    </location>
</feature>
<evidence type="ECO:0000313" key="3">
    <source>
        <dbReference type="Proteomes" id="UP000260721"/>
    </source>
</evidence>
<comment type="caution">
    <text evidence="2">The sequence shown here is derived from an EMBL/GenBank/DDBJ whole genome shotgun (WGS) entry which is preliminary data.</text>
</comment>
<name>A0A3E3DUC3_9FIRM</name>
<protein>
    <recommendedName>
        <fullName evidence="4">DUF536 domain-containing protein</fullName>
    </recommendedName>
</protein>
<gene>
    <name evidence="2" type="ORF">DXC78_12610</name>
</gene>
<keyword evidence="1" id="KW-0175">Coiled coil</keyword>
<organism evidence="2 3">
    <name type="scientific">Faecalicoccus pleomorphus</name>
    <dbReference type="NCBI Taxonomy" id="1323"/>
    <lineage>
        <taxon>Bacteria</taxon>
        <taxon>Bacillati</taxon>
        <taxon>Bacillota</taxon>
        <taxon>Erysipelotrichia</taxon>
        <taxon>Erysipelotrichales</taxon>
        <taxon>Erysipelotrichaceae</taxon>
        <taxon>Faecalicoccus</taxon>
    </lineage>
</organism>